<dbReference type="NCBIfam" id="TIGR02957">
    <property type="entry name" value="SigX4"/>
    <property type="match status" value="1"/>
</dbReference>
<dbReference type="NCBIfam" id="TIGR02937">
    <property type="entry name" value="sigma70-ECF"/>
    <property type="match status" value="1"/>
</dbReference>
<reference evidence="9 10" key="1">
    <citation type="submission" date="2020-01" db="EMBL/GenBank/DDBJ databases">
        <title>Genetics and antimicrobial susceptibilities of Nocardia species isolated from the soil; a comparison with species isolated from humans.</title>
        <authorList>
            <person name="Carrasco G."/>
            <person name="Monzon S."/>
            <person name="Sansegundo M."/>
            <person name="Garcia E."/>
            <person name="Garrido N."/>
            <person name="Medina M.J."/>
            <person name="Villalon P."/>
            <person name="Ramirez-Arocha A.C."/>
            <person name="Jimenez P."/>
            <person name="Cuesta I."/>
            <person name="Valdezate S."/>
        </authorList>
    </citation>
    <scope>NUCLEOTIDE SEQUENCE [LARGE SCALE GENOMIC DNA]</scope>
    <source>
        <strain evidence="9 10">CNM20110626</strain>
    </source>
</reference>
<dbReference type="SUPFAM" id="SSF88659">
    <property type="entry name" value="Sigma3 and sigma4 domains of RNA polymerase sigma factors"/>
    <property type="match status" value="1"/>
</dbReference>
<evidence type="ECO:0000313" key="10">
    <source>
        <dbReference type="Proteomes" id="UP000471166"/>
    </source>
</evidence>
<evidence type="ECO:0000256" key="3">
    <source>
        <dbReference type="ARBA" id="ARBA00023015"/>
    </source>
</evidence>
<evidence type="ECO:0000256" key="1">
    <source>
        <dbReference type="ARBA" id="ARBA00010641"/>
    </source>
</evidence>
<dbReference type="Pfam" id="PF04542">
    <property type="entry name" value="Sigma70_r2"/>
    <property type="match status" value="1"/>
</dbReference>
<evidence type="ECO:0000259" key="7">
    <source>
        <dbReference type="Pfam" id="PF04542"/>
    </source>
</evidence>
<protein>
    <submittedName>
        <fullName evidence="9">RNA polymerase sigma-70 factor</fullName>
    </submittedName>
</protein>
<keyword evidence="3" id="KW-0805">Transcription regulation</keyword>
<dbReference type="SUPFAM" id="SSF88946">
    <property type="entry name" value="Sigma2 domain of RNA polymerase sigma factors"/>
    <property type="match status" value="1"/>
</dbReference>
<evidence type="ECO:0000259" key="8">
    <source>
        <dbReference type="Pfam" id="PF08281"/>
    </source>
</evidence>
<proteinExistence type="inferred from homology"/>
<keyword evidence="5" id="KW-0238">DNA-binding</keyword>
<evidence type="ECO:0000256" key="2">
    <source>
        <dbReference type="ARBA" id="ARBA00011344"/>
    </source>
</evidence>
<evidence type="ECO:0000313" key="9">
    <source>
        <dbReference type="EMBL" id="NEW32192.1"/>
    </source>
</evidence>
<dbReference type="InterPro" id="IPR014284">
    <property type="entry name" value="RNA_pol_sigma-70_dom"/>
</dbReference>
<dbReference type="Gene3D" id="3.10.450.50">
    <property type="match status" value="1"/>
</dbReference>
<accession>A0A6P1CJT8</accession>
<organism evidence="9 10">
    <name type="scientific">Nocardia cyriacigeorgica</name>
    <dbReference type="NCBI Taxonomy" id="135487"/>
    <lineage>
        <taxon>Bacteria</taxon>
        <taxon>Bacillati</taxon>
        <taxon>Actinomycetota</taxon>
        <taxon>Actinomycetes</taxon>
        <taxon>Mycobacteriales</taxon>
        <taxon>Nocardiaceae</taxon>
        <taxon>Nocardia</taxon>
    </lineage>
</organism>
<comment type="similarity">
    <text evidence="1">Belongs to the sigma-70 factor family. ECF subfamily.</text>
</comment>
<dbReference type="InterPro" id="IPR036388">
    <property type="entry name" value="WH-like_DNA-bd_sf"/>
</dbReference>
<feature type="domain" description="RNA polymerase sigma factor 70 region 4 type 2" evidence="8">
    <location>
        <begin position="108"/>
        <end position="156"/>
    </location>
</feature>
<dbReference type="InterPro" id="IPR013325">
    <property type="entry name" value="RNA_pol_sigma_r2"/>
</dbReference>
<evidence type="ECO:0000256" key="5">
    <source>
        <dbReference type="ARBA" id="ARBA00023125"/>
    </source>
</evidence>
<dbReference type="SUPFAM" id="SSF54427">
    <property type="entry name" value="NTF2-like"/>
    <property type="match status" value="1"/>
</dbReference>
<dbReference type="InterPro" id="IPR013324">
    <property type="entry name" value="RNA_pol_sigma_r3/r4-like"/>
</dbReference>
<dbReference type="GO" id="GO:0003677">
    <property type="term" value="F:DNA binding"/>
    <property type="evidence" value="ECO:0007669"/>
    <property type="project" value="UniProtKB-KW"/>
</dbReference>
<comment type="caution">
    <text evidence="9">The sequence shown here is derived from an EMBL/GenBank/DDBJ whole genome shotgun (WGS) entry which is preliminary data.</text>
</comment>
<dbReference type="RefSeq" id="WP_163842576.1">
    <property type="nucleotide sequence ID" value="NZ_AP026975.1"/>
</dbReference>
<dbReference type="Gene3D" id="1.10.10.10">
    <property type="entry name" value="Winged helix-like DNA-binding domain superfamily/Winged helix DNA-binding domain"/>
    <property type="match status" value="1"/>
</dbReference>
<dbReference type="PANTHER" id="PTHR30173">
    <property type="entry name" value="SIGMA 19 FACTOR"/>
    <property type="match status" value="1"/>
</dbReference>
<feature type="domain" description="RNA polymerase sigma-70 region 2" evidence="7">
    <location>
        <begin position="9"/>
        <end position="72"/>
    </location>
</feature>
<comment type="subunit">
    <text evidence="2">Interacts transiently with the RNA polymerase catalytic core formed by RpoA, RpoB, RpoC and RpoZ (2 alpha, 1 beta, 1 beta' and 1 omega subunit) to form the RNA polymerase holoenzyme that can initiate transcription.</text>
</comment>
<evidence type="ECO:0000256" key="6">
    <source>
        <dbReference type="ARBA" id="ARBA00023163"/>
    </source>
</evidence>
<dbReference type="EMBL" id="JAAGVB010000007">
    <property type="protein sequence ID" value="NEW32192.1"/>
    <property type="molecule type" value="Genomic_DNA"/>
</dbReference>
<dbReference type="Gene3D" id="1.10.1740.10">
    <property type="match status" value="1"/>
</dbReference>
<dbReference type="InterPro" id="IPR032710">
    <property type="entry name" value="NTF2-like_dom_sf"/>
</dbReference>
<dbReference type="Proteomes" id="UP000471166">
    <property type="component" value="Unassembled WGS sequence"/>
</dbReference>
<keyword evidence="6" id="KW-0804">Transcription</keyword>
<dbReference type="InterPro" id="IPR013249">
    <property type="entry name" value="RNA_pol_sigma70_r4_t2"/>
</dbReference>
<dbReference type="Pfam" id="PF08281">
    <property type="entry name" value="Sigma70_r4_2"/>
    <property type="match status" value="1"/>
</dbReference>
<dbReference type="AlphaFoldDB" id="A0A6P1CJT8"/>
<name>A0A6P1CJT8_9NOCA</name>
<evidence type="ECO:0000256" key="4">
    <source>
        <dbReference type="ARBA" id="ARBA00023082"/>
    </source>
</evidence>
<dbReference type="GO" id="GO:0016987">
    <property type="term" value="F:sigma factor activity"/>
    <property type="evidence" value="ECO:0007669"/>
    <property type="project" value="UniProtKB-KW"/>
</dbReference>
<dbReference type="PANTHER" id="PTHR30173:SF36">
    <property type="entry name" value="ECF RNA POLYMERASE SIGMA FACTOR SIGJ"/>
    <property type="match status" value="1"/>
</dbReference>
<dbReference type="NCBIfam" id="NF007214">
    <property type="entry name" value="PRK09636.1"/>
    <property type="match status" value="1"/>
</dbReference>
<dbReference type="InterPro" id="IPR014303">
    <property type="entry name" value="RNA_pol_sigma-70_ECF"/>
</dbReference>
<keyword evidence="4" id="KW-0731">Sigma factor</keyword>
<dbReference type="InterPro" id="IPR007627">
    <property type="entry name" value="RNA_pol_sigma70_r2"/>
</dbReference>
<dbReference type="GO" id="GO:0006352">
    <property type="term" value="P:DNA-templated transcription initiation"/>
    <property type="evidence" value="ECO:0007669"/>
    <property type="project" value="InterPro"/>
</dbReference>
<gene>
    <name evidence="9" type="ORF">GV791_06400</name>
</gene>
<dbReference type="InterPro" id="IPR052704">
    <property type="entry name" value="ECF_Sigma-70_Domain"/>
</dbReference>
<sequence>MDAQGLADFEAERSRLFSLAYRMLGSAAEAEDAVQETYLRWEAAERTEIRSAQAWLTTVVVNLCRTWLDSARARRESYVGPWLPEPVPTGAGELGPLESAQERELVSMALLTALERLSPVERAVFVLREAFGYTHREIATMLELSEANSQQVFHRAGRRVRDGKARFDIPADHARALMDRFFAAAREGDVAALEQMLAADVVSVADGAGMVGVARRPVVGVSKVALYLTKLFSWVGPEVTIELTEVNGLPAVCAWAGGAPMAVCTADSDGTVVTALRLVVAPEKLAYFGRVAA</sequence>